<dbReference type="Gene3D" id="3.40.50.150">
    <property type="entry name" value="Vaccinia Virus protein VP39"/>
    <property type="match status" value="1"/>
</dbReference>
<organism evidence="4 5">
    <name type="scientific">Lithospermum erythrorhizon</name>
    <name type="common">Purple gromwell</name>
    <name type="synonym">Lithospermum officinale var. erythrorhizon</name>
    <dbReference type="NCBI Taxonomy" id="34254"/>
    <lineage>
        <taxon>Eukaryota</taxon>
        <taxon>Viridiplantae</taxon>
        <taxon>Streptophyta</taxon>
        <taxon>Embryophyta</taxon>
        <taxon>Tracheophyta</taxon>
        <taxon>Spermatophyta</taxon>
        <taxon>Magnoliopsida</taxon>
        <taxon>eudicotyledons</taxon>
        <taxon>Gunneridae</taxon>
        <taxon>Pentapetalae</taxon>
        <taxon>asterids</taxon>
        <taxon>lamiids</taxon>
        <taxon>Boraginales</taxon>
        <taxon>Boraginaceae</taxon>
        <taxon>Boraginoideae</taxon>
        <taxon>Lithospermeae</taxon>
        <taxon>Lithospermum</taxon>
    </lineage>
</organism>
<evidence type="ECO:0000313" key="5">
    <source>
        <dbReference type="Proteomes" id="UP001454036"/>
    </source>
</evidence>
<reference evidence="4 5" key="1">
    <citation type="submission" date="2024-01" db="EMBL/GenBank/DDBJ databases">
        <title>The complete chloroplast genome sequence of Lithospermum erythrorhizon: insights into the phylogenetic relationship among Boraginaceae species and the maternal lineages of purple gromwells.</title>
        <authorList>
            <person name="Okada T."/>
            <person name="Watanabe K."/>
        </authorList>
    </citation>
    <scope>NUCLEOTIDE SEQUENCE [LARGE SCALE GENOMIC DNA]</scope>
</reference>
<dbReference type="InterPro" id="IPR051419">
    <property type="entry name" value="Lys/N-term_MeTrsfase_sf"/>
</dbReference>
<dbReference type="InterPro" id="IPR029063">
    <property type="entry name" value="SAM-dependent_MTases_sf"/>
</dbReference>
<dbReference type="AlphaFoldDB" id="A0AAV3PSL3"/>
<dbReference type="PANTHER" id="PTHR12176:SF76">
    <property type="entry name" value="S-ADENOSYL-L-METHIONINE-DEPENDENT METHYLTRANSFERASES SUPERFAMILY PROTEIN"/>
    <property type="match status" value="1"/>
</dbReference>
<name>A0AAV3PSL3_LITER</name>
<evidence type="ECO:0000256" key="3">
    <source>
        <dbReference type="ARBA" id="ARBA00022679"/>
    </source>
</evidence>
<sequence length="324" mass="35822">MASFSLHIQPINTTQLPSSLSLQKFSCFFISSTPFFSSKPIFSQSNTRKWSNHKDTCSVSSSVEECNNEDGSEYKVLTAIRSSFNDIVILETADSRMLLLDATHNVHSIFNKGNKWTGSYWDQFVSLPPIVPKGPIAIFGLGGGTAAQLLLEVWPMLQLDGWEIDEILVYKARDYLGLADLENQTEAGGRLNVIVGDALSSSATIPGGYAGIIVDLFSEGQVLPQLQEVEYWLGLQQRLMPNGRIMINCGGSVDESVNTWESNSTICALHEAFPSQLSWMKLPKDKGANFLALTGPLPDLTLWADTLPEILRLEVRRWRTCSPS</sequence>
<comment type="similarity">
    <text evidence="1">Belongs to the methyltransferase superfamily.</text>
</comment>
<dbReference type="SUPFAM" id="SSF53335">
    <property type="entry name" value="S-adenosyl-L-methionine-dependent methyltransferases"/>
    <property type="match status" value="1"/>
</dbReference>
<evidence type="ECO:0000256" key="2">
    <source>
        <dbReference type="ARBA" id="ARBA00022603"/>
    </source>
</evidence>
<dbReference type="PANTHER" id="PTHR12176">
    <property type="entry name" value="SAM-DEPENDENT METHYLTRANSFERASE SUPERFAMILY PROTEIN"/>
    <property type="match status" value="1"/>
</dbReference>
<dbReference type="GO" id="GO:0008168">
    <property type="term" value="F:methyltransferase activity"/>
    <property type="evidence" value="ECO:0007669"/>
    <property type="project" value="UniProtKB-KW"/>
</dbReference>
<dbReference type="Proteomes" id="UP001454036">
    <property type="component" value="Unassembled WGS sequence"/>
</dbReference>
<protein>
    <submittedName>
        <fullName evidence="4">Methyltransferase</fullName>
    </submittedName>
</protein>
<evidence type="ECO:0000313" key="4">
    <source>
        <dbReference type="EMBL" id="GAA0154724.1"/>
    </source>
</evidence>
<gene>
    <name evidence="4" type="ORF">LIER_12626</name>
</gene>
<dbReference type="GO" id="GO:0032259">
    <property type="term" value="P:methylation"/>
    <property type="evidence" value="ECO:0007669"/>
    <property type="project" value="UniProtKB-KW"/>
</dbReference>
<dbReference type="FunFam" id="3.40.50.150:FF:000236">
    <property type="entry name" value="S-adenosyl-L-methionine-dependent methyltransferases superfamily protein"/>
    <property type="match status" value="1"/>
</dbReference>
<comment type="caution">
    <text evidence="4">The sequence shown here is derived from an EMBL/GenBank/DDBJ whole genome shotgun (WGS) entry which is preliminary data.</text>
</comment>
<dbReference type="EMBL" id="BAABME010002458">
    <property type="protein sequence ID" value="GAA0154724.1"/>
    <property type="molecule type" value="Genomic_DNA"/>
</dbReference>
<accession>A0AAV3PSL3</accession>
<keyword evidence="3" id="KW-0808">Transferase</keyword>
<keyword evidence="5" id="KW-1185">Reference proteome</keyword>
<evidence type="ECO:0000256" key="1">
    <source>
        <dbReference type="ARBA" id="ARBA00008361"/>
    </source>
</evidence>
<proteinExistence type="inferred from homology"/>
<keyword evidence="2 4" id="KW-0489">Methyltransferase</keyword>